<proteinExistence type="predicted"/>
<evidence type="ECO:0000313" key="2">
    <source>
        <dbReference type="Proteomes" id="UP000677812"/>
    </source>
</evidence>
<dbReference type="EMBL" id="JAGRQH010000001">
    <property type="protein sequence ID" value="MBR0558495.1"/>
    <property type="molecule type" value="Genomic_DNA"/>
</dbReference>
<dbReference type="RefSeq" id="WP_211679773.1">
    <property type="nucleotide sequence ID" value="NZ_JAGRQH010000001.1"/>
</dbReference>
<sequence>MLDTGAQLPLTINNHLIPTKNSIEIGSGFFGSGQHFSIRLVPEIQNIQIGPVIFPKATFVTSQDARQLENITPDFIGWIGYNAWAHYALKLDYRQSKAVLYRGQPATYLHGEQVLATLPLVTRKLPNHPIMRATIGSTPVITAWDTGQYGTLYTSTSEKAHLLQNGQLKPSTTDAGNFDLSGLRINGHDLPVISGISVETTRFAAAAPIGLNEANILTIGYGFLQHYKTVWDYRQHHIYLLAP</sequence>
<comment type="caution">
    <text evidence="1">The sequence shown here is derived from an EMBL/GenBank/DDBJ whole genome shotgun (WGS) entry which is preliminary data.</text>
</comment>
<gene>
    <name evidence="1" type="ORF">KB213_00265</name>
</gene>
<name>A0ABS5E3L6_9PROT</name>
<dbReference type="Proteomes" id="UP000677812">
    <property type="component" value="Unassembled WGS sequence"/>
</dbReference>
<evidence type="ECO:0000313" key="1">
    <source>
        <dbReference type="EMBL" id="MBR0558495.1"/>
    </source>
</evidence>
<reference evidence="1 2" key="1">
    <citation type="submission" date="2021-04" db="EMBL/GenBank/DDBJ databases">
        <title>The complete genome sequence of Neokomagataea sp. TBRC 2177.</title>
        <authorList>
            <person name="Charoenyingcharoen P."/>
            <person name="Yukphan P."/>
        </authorList>
    </citation>
    <scope>NUCLEOTIDE SEQUENCE [LARGE SCALE GENOMIC DNA]</scope>
    <source>
        <strain evidence="1 2">TBRC 2177</strain>
    </source>
</reference>
<keyword evidence="2" id="KW-1185">Reference proteome</keyword>
<accession>A0ABS5E3L6</accession>
<protein>
    <recommendedName>
        <fullName evidence="3">Peptidase A2 domain-containing protein</fullName>
    </recommendedName>
</protein>
<organism evidence="1 2">
    <name type="scientific">Neokomagataea anthophila</name>
    <dbReference type="NCBI Taxonomy" id="2826925"/>
    <lineage>
        <taxon>Bacteria</taxon>
        <taxon>Pseudomonadati</taxon>
        <taxon>Pseudomonadota</taxon>
        <taxon>Alphaproteobacteria</taxon>
        <taxon>Acetobacterales</taxon>
        <taxon>Acetobacteraceae</taxon>
        <taxon>Neokomagataea</taxon>
    </lineage>
</organism>
<evidence type="ECO:0008006" key="3">
    <source>
        <dbReference type="Google" id="ProtNLM"/>
    </source>
</evidence>